<feature type="domain" description="Major facilitator superfamily (MFS) profile" evidence="6">
    <location>
        <begin position="34"/>
        <end position="445"/>
    </location>
</feature>
<dbReference type="InterPro" id="IPR000849">
    <property type="entry name" value="Sugar_P_transporter"/>
</dbReference>
<dbReference type="PIRSF" id="PIRSF002808">
    <property type="entry name" value="Hexose_phosphate_transp"/>
    <property type="match status" value="1"/>
</dbReference>
<gene>
    <name evidence="7" type="ORF">LZ496_12045</name>
</gene>
<protein>
    <submittedName>
        <fullName evidence="7">MFS transporter</fullName>
    </submittedName>
</protein>
<organism evidence="7 8">
    <name type="scientific">Sphingomonas caseinilyticus</name>
    <dbReference type="NCBI Taxonomy" id="2908205"/>
    <lineage>
        <taxon>Bacteria</taxon>
        <taxon>Pseudomonadati</taxon>
        <taxon>Pseudomonadota</taxon>
        <taxon>Alphaproteobacteria</taxon>
        <taxon>Sphingomonadales</taxon>
        <taxon>Sphingomonadaceae</taxon>
        <taxon>Sphingomonas</taxon>
    </lineage>
</organism>
<feature type="transmembrane region" description="Helical" evidence="5">
    <location>
        <begin position="190"/>
        <end position="208"/>
    </location>
</feature>
<dbReference type="PANTHER" id="PTHR43826">
    <property type="entry name" value="GLUCOSE-6-PHOSPHATE EXCHANGER SLC37A4"/>
    <property type="match status" value="1"/>
</dbReference>
<dbReference type="PROSITE" id="PS50850">
    <property type="entry name" value="MFS"/>
    <property type="match status" value="1"/>
</dbReference>
<dbReference type="CDD" id="cd17312">
    <property type="entry name" value="MFS_OPA_SLC37"/>
    <property type="match status" value="1"/>
</dbReference>
<dbReference type="Pfam" id="PF07690">
    <property type="entry name" value="MFS_1"/>
    <property type="match status" value="1"/>
</dbReference>
<accession>A0ABT0RWY0</accession>
<feature type="transmembrane region" description="Helical" evidence="5">
    <location>
        <begin position="104"/>
        <end position="127"/>
    </location>
</feature>
<feature type="transmembrane region" description="Helical" evidence="5">
    <location>
        <begin position="159"/>
        <end position="184"/>
    </location>
</feature>
<comment type="caution">
    <text evidence="7">The sequence shown here is derived from an EMBL/GenBank/DDBJ whole genome shotgun (WGS) entry which is preliminary data.</text>
</comment>
<feature type="transmembrane region" description="Helical" evidence="5">
    <location>
        <begin position="246"/>
        <end position="265"/>
    </location>
</feature>
<name>A0ABT0RWY0_9SPHN</name>
<dbReference type="InterPro" id="IPR011701">
    <property type="entry name" value="MFS"/>
</dbReference>
<feature type="transmembrane region" description="Helical" evidence="5">
    <location>
        <begin position="34"/>
        <end position="52"/>
    </location>
</feature>
<evidence type="ECO:0000313" key="8">
    <source>
        <dbReference type="Proteomes" id="UP001203410"/>
    </source>
</evidence>
<feature type="transmembrane region" description="Helical" evidence="5">
    <location>
        <begin position="321"/>
        <end position="339"/>
    </location>
</feature>
<feature type="transmembrane region" description="Helical" evidence="5">
    <location>
        <begin position="133"/>
        <end position="152"/>
    </location>
</feature>
<evidence type="ECO:0000256" key="4">
    <source>
        <dbReference type="ARBA" id="ARBA00023136"/>
    </source>
</evidence>
<dbReference type="RefSeq" id="WP_249904969.1">
    <property type="nucleotide sequence ID" value="NZ_JAMGBA010000003.1"/>
</dbReference>
<evidence type="ECO:0000256" key="1">
    <source>
        <dbReference type="ARBA" id="ARBA00004127"/>
    </source>
</evidence>
<dbReference type="PANTHER" id="PTHR43826:SF7">
    <property type="entry name" value="PROTEIN UHPC, PUTATIVE-RELATED"/>
    <property type="match status" value="1"/>
</dbReference>
<evidence type="ECO:0000256" key="3">
    <source>
        <dbReference type="ARBA" id="ARBA00022989"/>
    </source>
</evidence>
<keyword evidence="3 5" id="KW-1133">Transmembrane helix</keyword>
<evidence type="ECO:0000256" key="2">
    <source>
        <dbReference type="ARBA" id="ARBA00022692"/>
    </source>
</evidence>
<feature type="transmembrane region" description="Helical" evidence="5">
    <location>
        <begin position="377"/>
        <end position="395"/>
    </location>
</feature>
<feature type="transmembrane region" description="Helical" evidence="5">
    <location>
        <begin position="285"/>
        <end position="309"/>
    </location>
</feature>
<feature type="transmembrane region" description="Helical" evidence="5">
    <location>
        <begin position="345"/>
        <end position="370"/>
    </location>
</feature>
<keyword evidence="4 5" id="KW-0472">Membrane</keyword>
<reference evidence="7 8" key="1">
    <citation type="submission" date="2022-05" db="EMBL/GenBank/DDBJ databases">
        <authorList>
            <person name="Jo J.-H."/>
            <person name="Im W.-T."/>
        </authorList>
    </citation>
    <scope>NUCLEOTIDE SEQUENCE [LARGE SCALE GENOMIC DNA]</scope>
    <source>
        <strain evidence="7 8">NSE70-1</strain>
    </source>
</reference>
<dbReference type="SUPFAM" id="SSF103473">
    <property type="entry name" value="MFS general substrate transporter"/>
    <property type="match status" value="1"/>
</dbReference>
<dbReference type="EMBL" id="JAMGBA010000003">
    <property type="protein sequence ID" value="MCL6699512.1"/>
    <property type="molecule type" value="Genomic_DNA"/>
</dbReference>
<evidence type="ECO:0000259" key="6">
    <source>
        <dbReference type="PROSITE" id="PS50850"/>
    </source>
</evidence>
<dbReference type="Gene3D" id="1.20.1250.20">
    <property type="entry name" value="MFS general substrate transporter like domains"/>
    <property type="match status" value="2"/>
</dbReference>
<dbReference type="InterPro" id="IPR051337">
    <property type="entry name" value="OPA_Antiporter"/>
</dbReference>
<comment type="subcellular location">
    <subcellularLocation>
        <location evidence="1">Endomembrane system</location>
        <topology evidence="1">Multi-pass membrane protein</topology>
    </subcellularLocation>
</comment>
<feature type="transmembrane region" description="Helical" evidence="5">
    <location>
        <begin position="423"/>
        <end position="441"/>
    </location>
</feature>
<evidence type="ECO:0000256" key="5">
    <source>
        <dbReference type="SAM" id="Phobius"/>
    </source>
</evidence>
<evidence type="ECO:0000313" key="7">
    <source>
        <dbReference type="EMBL" id="MCL6699512.1"/>
    </source>
</evidence>
<keyword evidence="8" id="KW-1185">Reference proteome</keyword>
<dbReference type="InterPro" id="IPR036259">
    <property type="entry name" value="MFS_trans_sf"/>
</dbReference>
<dbReference type="Proteomes" id="UP001203410">
    <property type="component" value="Unassembled WGS sequence"/>
</dbReference>
<sequence length="447" mass="48327">MNVLLRSFATGAEAPRIEQQSEIDRLFRRNRIRVMLAITIGYGLIYMCRLAIGVVKKPLIDQGIFTPTELGTIGSALFYTYALGKLTNGFLADHANARRFLTAAFLLTAICNLFMGFTTTVLAATIIWGLNGWFQSFGAPGGVVAMTAWFSNKERGRAYGVWSTAHSIGEGLTFLVVGGLVSYLGWQWGYWGPGLIGIVTAIGVFALMQDRPQTLGLPSVNEWKKDQYTETSESSARSTLALQFSILKIPAIWVLALASATTYITRYGINSWGILYLQEARGYSLPMAGTLLMISTLAGIAGAVAFGFTSDKLFNARRPPANLLFAILELLGLAIIFFGPTNTPMLIVGMLLFGMGLTGLVTSLGGLFGVDIAPKRAAGAAMGVVGIFSYIGAAIQEQVSGILIDQNMAIAGDDRIYDFGPVIWFWIGSSVVSMLLAASLWRTRLRD</sequence>
<proteinExistence type="predicted"/>
<dbReference type="InterPro" id="IPR020846">
    <property type="entry name" value="MFS_dom"/>
</dbReference>
<keyword evidence="2 5" id="KW-0812">Transmembrane</keyword>
<feature type="transmembrane region" description="Helical" evidence="5">
    <location>
        <begin position="64"/>
        <end position="83"/>
    </location>
</feature>